<proteinExistence type="predicted"/>
<dbReference type="RefSeq" id="WP_345339127.1">
    <property type="nucleotide sequence ID" value="NZ_BAABLI010000008.1"/>
</dbReference>
<evidence type="ECO:0000313" key="2">
    <source>
        <dbReference type="EMBL" id="MFD2096488.1"/>
    </source>
</evidence>
<gene>
    <name evidence="2" type="ORF">ACFSJ3_10870</name>
</gene>
<name>A0ABW4XPX3_9GAMM</name>
<comment type="caution">
    <text evidence="2">The sequence shown here is derived from an EMBL/GenBank/DDBJ whole genome shotgun (WGS) entry which is preliminary data.</text>
</comment>
<keyword evidence="3" id="KW-1185">Reference proteome</keyword>
<sequence>MNKQAGKTRVSLEEIKKMKGRSQLSKLIAEQNKEKAKPDSPKE</sequence>
<reference evidence="3" key="1">
    <citation type="journal article" date="2019" name="Int. J. Syst. Evol. Microbiol.">
        <title>The Global Catalogue of Microorganisms (GCM) 10K type strain sequencing project: providing services to taxonomists for standard genome sequencing and annotation.</title>
        <authorList>
            <consortium name="The Broad Institute Genomics Platform"/>
            <consortium name="The Broad Institute Genome Sequencing Center for Infectious Disease"/>
            <person name="Wu L."/>
            <person name="Ma J."/>
        </authorList>
    </citation>
    <scope>NUCLEOTIDE SEQUENCE [LARGE SCALE GENOMIC DNA]</scope>
    <source>
        <strain evidence="3">CGMCC 1.10992</strain>
    </source>
</reference>
<evidence type="ECO:0000313" key="3">
    <source>
        <dbReference type="Proteomes" id="UP001597380"/>
    </source>
</evidence>
<feature type="compositionally biased region" description="Basic and acidic residues" evidence="1">
    <location>
        <begin position="31"/>
        <end position="43"/>
    </location>
</feature>
<dbReference type="Proteomes" id="UP001597380">
    <property type="component" value="Unassembled WGS sequence"/>
</dbReference>
<feature type="region of interest" description="Disordered" evidence="1">
    <location>
        <begin position="1"/>
        <end position="43"/>
    </location>
</feature>
<protein>
    <submittedName>
        <fullName evidence="2">Uncharacterized protein</fullName>
    </submittedName>
</protein>
<accession>A0ABW4XPX3</accession>
<organism evidence="2 3">
    <name type="scientific">Corallincola platygyrae</name>
    <dbReference type="NCBI Taxonomy" id="1193278"/>
    <lineage>
        <taxon>Bacteria</taxon>
        <taxon>Pseudomonadati</taxon>
        <taxon>Pseudomonadota</taxon>
        <taxon>Gammaproteobacteria</taxon>
        <taxon>Alteromonadales</taxon>
        <taxon>Psychromonadaceae</taxon>
        <taxon>Corallincola</taxon>
    </lineage>
</organism>
<evidence type="ECO:0000256" key="1">
    <source>
        <dbReference type="SAM" id="MobiDB-lite"/>
    </source>
</evidence>
<dbReference type="EMBL" id="JBHUHT010000012">
    <property type="protein sequence ID" value="MFD2096488.1"/>
    <property type="molecule type" value="Genomic_DNA"/>
</dbReference>